<dbReference type="InterPro" id="IPR038765">
    <property type="entry name" value="Papain-like_cys_pep_sf"/>
</dbReference>
<name>A0ABV9Q214_9BACL</name>
<comment type="similarity">
    <text evidence="1">Belongs to the peptidase C40 family.</text>
</comment>
<evidence type="ECO:0000256" key="2">
    <source>
        <dbReference type="ARBA" id="ARBA00022670"/>
    </source>
</evidence>
<proteinExistence type="inferred from homology"/>
<dbReference type="RefSeq" id="WP_380026523.1">
    <property type="nucleotide sequence ID" value="NZ_JBHSHC010000108.1"/>
</dbReference>
<protein>
    <submittedName>
        <fullName evidence="7">C40 family peptidase</fullName>
    </submittedName>
</protein>
<evidence type="ECO:0000256" key="1">
    <source>
        <dbReference type="ARBA" id="ARBA00007074"/>
    </source>
</evidence>
<evidence type="ECO:0000313" key="8">
    <source>
        <dbReference type="Proteomes" id="UP001596002"/>
    </source>
</evidence>
<sequence>MRKLLIVSVCLLTLIGCQTTRSGTPRQQAVPAPPPAPAQKAFTKTPDLLRAEKTEYRNGNEIVIHARPISEADAMNLRDESVLDPKNLDSVQDYVTYMHPDKKIDRITVMNGDQNVLSVLDHTDSDSDSPHASGMAESAGAARVPIPPPGVRMDGDITPLAAPNSSREQKVAALRKVGESKLGMKYVWGHNEDRGQVGFDCSNYAEYVYHHALGYLFTTSSRKQYRTVGVRVPVAQMQAGDLVAFNNGGHVGIYMGDGRMIQMGGGTGKCTYLPLKPGSYWYKRISAVKRMF</sequence>
<dbReference type="Pfam" id="PF00877">
    <property type="entry name" value="NLPC_P60"/>
    <property type="match status" value="1"/>
</dbReference>
<keyword evidence="3" id="KW-0378">Hydrolase</keyword>
<dbReference type="InterPro" id="IPR051202">
    <property type="entry name" value="Peptidase_C40"/>
</dbReference>
<dbReference type="EMBL" id="JBHSHC010000108">
    <property type="protein sequence ID" value="MFC4768571.1"/>
    <property type="molecule type" value="Genomic_DNA"/>
</dbReference>
<dbReference type="PANTHER" id="PTHR47053">
    <property type="entry name" value="MUREIN DD-ENDOPEPTIDASE MEPH-RELATED"/>
    <property type="match status" value="1"/>
</dbReference>
<evidence type="ECO:0000256" key="3">
    <source>
        <dbReference type="ARBA" id="ARBA00022801"/>
    </source>
</evidence>
<dbReference type="PROSITE" id="PS51935">
    <property type="entry name" value="NLPC_P60"/>
    <property type="match status" value="1"/>
</dbReference>
<dbReference type="SUPFAM" id="SSF54001">
    <property type="entry name" value="Cysteine proteinases"/>
    <property type="match status" value="1"/>
</dbReference>
<evidence type="ECO:0000259" key="6">
    <source>
        <dbReference type="PROSITE" id="PS51935"/>
    </source>
</evidence>
<dbReference type="PROSITE" id="PS51257">
    <property type="entry name" value="PROKAR_LIPOPROTEIN"/>
    <property type="match status" value="1"/>
</dbReference>
<keyword evidence="4" id="KW-0788">Thiol protease</keyword>
<gene>
    <name evidence="7" type="ORF">ACFO8Q_14595</name>
</gene>
<dbReference type="Proteomes" id="UP001596002">
    <property type="component" value="Unassembled WGS sequence"/>
</dbReference>
<dbReference type="PANTHER" id="PTHR47053:SF1">
    <property type="entry name" value="MUREIN DD-ENDOPEPTIDASE MEPH-RELATED"/>
    <property type="match status" value="1"/>
</dbReference>
<comment type="caution">
    <text evidence="7">The sequence shown here is derived from an EMBL/GenBank/DDBJ whole genome shotgun (WGS) entry which is preliminary data.</text>
</comment>
<organism evidence="7 8">
    <name type="scientific">Effusibacillus consociatus</name>
    <dbReference type="NCBI Taxonomy" id="1117041"/>
    <lineage>
        <taxon>Bacteria</taxon>
        <taxon>Bacillati</taxon>
        <taxon>Bacillota</taxon>
        <taxon>Bacilli</taxon>
        <taxon>Bacillales</taxon>
        <taxon>Alicyclobacillaceae</taxon>
        <taxon>Effusibacillus</taxon>
    </lineage>
</organism>
<feature type="domain" description="NlpC/P60" evidence="6">
    <location>
        <begin position="168"/>
        <end position="292"/>
    </location>
</feature>
<evidence type="ECO:0000256" key="5">
    <source>
        <dbReference type="SAM" id="MobiDB-lite"/>
    </source>
</evidence>
<accession>A0ABV9Q214</accession>
<keyword evidence="8" id="KW-1185">Reference proteome</keyword>
<evidence type="ECO:0000256" key="4">
    <source>
        <dbReference type="ARBA" id="ARBA00022807"/>
    </source>
</evidence>
<dbReference type="InterPro" id="IPR000064">
    <property type="entry name" value="NLP_P60_dom"/>
</dbReference>
<keyword evidence="2" id="KW-0645">Protease</keyword>
<reference evidence="8" key="1">
    <citation type="journal article" date="2019" name="Int. J. Syst. Evol. Microbiol.">
        <title>The Global Catalogue of Microorganisms (GCM) 10K type strain sequencing project: providing services to taxonomists for standard genome sequencing and annotation.</title>
        <authorList>
            <consortium name="The Broad Institute Genomics Platform"/>
            <consortium name="The Broad Institute Genome Sequencing Center for Infectious Disease"/>
            <person name="Wu L."/>
            <person name="Ma J."/>
        </authorList>
    </citation>
    <scope>NUCLEOTIDE SEQUENCE [LARGE SCALE GENOMIC DNA]</scope>
    <source>
        <strain evidence="8">WYCCWR 12678</strain>
    </source>
</reference>
<feature type="region of interest" description="Disordered" evidence="5">
    <location>
        <begin position="123"/>
        <end position="153"/>
    </location>
</feature>
<evidence type="ECO:0000313" key="7">
    <source>
        <dbReference type="EMBL" id="MFC4768571.1"/>
    </source>
</evidence>
<dbReference type="Gene3D" id="3.90.1720.10">
    <property type="entry name" value="endopeptidase domain like (from Nostoc punctiforme)"/>
    <property type="match status" value="1"/>
</dbReference>